<dbReference type="GO" id="GO:0005789">
    <property type="term" value="C:endoplasmic reticulum membrane"/>
    <property type="evidence" value="ECO:0007669"/>
    <property type="project" value="UniProtKB-SubCell"/>
</dbReference>
<dbReference type="InterPro" id="IPR001296">
    <property type="entry name" value="Glyco_trans_1"/>
</dbReference>
<comment type="similarity">
    <text evidence="10">Belongs to the glycosyltransferase group 1 family.</text>
</comment>
<keyword evidence="4" id="KW-0812">Transmembrane</keyword>
<evidence type="ECO:0000256" key="2">
    <source>
        <dbReference type="ARBA" id="ARBA00022676"/>
    </source>
</evidence>
<dbReference type="InterPro" id="IPR027054">
    <property type="entry name" value="ALG2"/>
</dbReference>
<dbReference type="OrthoDB" id="448893at2759"/>
<evidence type="ECO:0000313" key="13">
    <source>
        <dbReference type="EMBL" id="RZC33288.1"/>
    </source>
</evidence>
<evidence type="ECO:0000259" key="12">
    <source>
        <dbReference type="Pfam" id="PF13439"/>
    </source>
</evidence>
<keyword evidence="5" id="KW-0256">Endoplasmic reticulum</keyword>
<dbReference type="Pfam" id="PF00534">
    <property type="entry name" value="Glycos_transf_1"/>
    <property type="match status" value="1"/>
</dbReference>
<dbReference type="GO" id="GO:0004378">
    <property type="term" value="F:GDP-Man:Man(1)GlcNAc(2)-PP-Dol alpha-1,3-mannosyltransferase activity"/>
    <property type="evidence" value="ECO:0007669"/>
    <property type="project" value="UniProtKB-UniRule"/>
</dbReference>
<dbReference type="EMBL" id="QDEB01090189">
    <property type="protein sequence ID" value="RZC33288.1"/>
    <property type="molecule type" value="Genomic_DNA"/>
</dbReference>
<name>A0A482VLP7_ASBVE</name>
<dbReference type="AlphaFoldDB" id="A0A482VLP7"/>
<dbReference type="Proteomes" id="UP000292052">
    <property type="component" value="Unassembled WGS sequence"/>
</dbReference>
<evidence type="ECO:0000256" key="1">
    <source>
        <dbReference type="ARBA" id="ARBA00004922"/>
    </source>
</evidence>
<keyword evidence="14" id="KW-1185">Reference proteome</keyword>
<comment type="caution">
    <text evidence="13">The sequence shown here is derived from an EMBL/GenBank/DDBJ whole genome shotgun (WGS) entry which is preliminary data.</text>
</comment>
<gene>
    <name evidence="13" type="ORF">BDFB_000761</name>
</gene>
<dbReference type="STRING" id="1661398.A0A482VLP7"/>
<keyword evidence="6" id="KW-1133">Transmembrane helix</keyword>
<dbReference type="InterPro" id="IPR028098">
    <property type="entry name" value="Glyco_trans_4-like_N"/>
</dbReference>
<evidence type="ECO:0000256" key="7">
    <source>
        <dbReference type="ARBA" id="ARBA00023136"/>
    </source>
</evidence>
<dbReference type="SUPFAM" id="SSF53756">
    <property type="entry name" value="UDP-Glycosyltransferase/glycogen phosphorylase"/>
    <property type="match status" value="1"/>
</dbReference>
<keyword evidence="7" id="KW-0472">Membrane</keyword>
<sequence>MPNRKIAFIHPDLGIGGAERLVLDVASALAKQGNEVIFITNHFDKNHAFEELKSGQYPVQVFGDWLPRSFFGKFQALCAYIRMVYLSLLYTLFYRKDEKPDVYFVDLIPVAVPFLKLFNEKVIYYCHHPDLLASTPGGTLKRLYRKPIDWLELKSTSQADVLLVNSNYTASVFRETFPEIKKPIQVVYPTIAYSYQEAVSKKKPKPIDQIVPEISNPQCAFLSINRFHPAKKLDLAILAMDNLKHKMSEEQWKGIFLIMAGGFDPQSAINASYFAELQELVEEKGLSEKIIFLKSPSDDLKTELLLSCHCLIYTPVNEHFGIVPLEAMTVSKPVIACNSGGPRETVDHGNTGYLCEPTPESMAEFMYKILDNSSAKEMGLKGMKVLKEKFSFDSFSQRLEKIINVNKKHV</sequence>
<comment type="subcellular location">
    <subcellularLocation>
        <location evidence="10">Endoplasmic reticulum membrane</location>
        <topology evidence="10">Single-pass membrane protein</topology>
    </subcellularLocation>
</comment>
<comment type="catalytic activity">
    <reaction evidence="8 10">
        <text>a beta-D-Man-(1-&gt;4)-beta-D-GlcNAc-(1-&gt;4)-alpha-D-GlcNAc-diphospho-di-trans,poly-cis-dolichol + GDP-alpha-D-mannose = an alpha-D-Man-(1-&gt;3)-beta-D-Man-(1-&gt;4)-beta-D-GlcNAc-(1-&gt;4)-alpha-D-GlcNAc-diphospho-di-trans,poly-cis-dolichol + GDP + H(+)</text>
        <dbReference type="Rhea" id="RHEA:29515"/>
        <dbReference type="Rhea" id="RHEA-COMP:19511"/>
        <dbReference type="Rhea" id="RHEA-COMP:19513"/>
        <dbReference type="ChEBI" id="CHEBI:15378"/>
        <dbReference type="ChEBI" id="CHEBI:57527"/>
        <dbReference type="ChEBI" id="CHEBI:58189"/>
        <dbReference type="ChEBI" id="CHEBI:58472"/>
        <dbReference type="ChEBI" id="CHEBI:132510"/>
        <dbReference type="EC" id="2.4.1.132"/>
    </reaction>
    <physiologicalReaction direction="left-to-right" evidence="8 10">
        <dbReference type="Rhea" id="RHEA:29516"/>
    </physiologicalReaction>
</comment>
<dbReference type="Pfam" id="PF13439">
    <property type="entry name" value="Glyco_transf_4"/>
    <property type="match status" value="1"/>
</dbReference>
<evidence type="ECO:0000256" key="10">
    <source>
        <dbReference type="RuleBase" id="RU367136"/>
    </source>
</evidence>
<evidence type="ECO:0000256" key="6">
    <source>
        <dbReference type="ARBA" id="ARBA00022989"/>
    </source>
</evidence>
<comment type="catalytic activity">
    <reaction evidence="9 10">
        <text>an alpha-D-Man-(1-&gt;3)-beta-D-Man-(1-&gt;4)-beta-D-GlcNAc-(1-&gt;4)-alpha-D-GlcNAc-diphospho-di-trans,poly-cis-dolichol + GDP-alpha-D-mannose = an alpha-D-Man-(1-&gt;3)-[alpha-D-Man-(1-&gt;6)]-beta-D-Man-(1-&gt;4)-beta-D-GlcNAc-(1-&gt;4)-alpha-D-GlcNAc-diphospho-di-trans,poly-cis-dolichol + GDP + H(+)</text>
        <dbReference type="Rhea" id="RHEA:29519"/>
        <dbReference type="Rhea" id="RHEA-COMP:19513"/>
        <dbReference type="Rhea" id="RHEA-COMP:19515"/>
        <dbReference type="ChEBI" id="CHEBI:15378"/>
        <dbReference type="ChEBI" id="CHEBI:57527"/>
        <dbReference type="ChEBI" id="CHEBI:58189"/>
        <dbReference type="ChEBI" id="CHEBI:132510"/>
        <dbReference type="ChEBI" id="CHEBI:132511"/>
        <dbReference type="EC" id="2.4.1.257"/>
    </reaction>
    <physiologicalReaction direction="left-to-right" evidence="9 10">
        <dbReference type="Rhea" id="RHEA:29520"/>
    </physiologicalReaction>
</comment>
<dbReference type="PANTHER" id="PTHR45918:SF1">
    <property type="entry name" value="ALPHA-1,3_1,6-MANNOSYLTRANSFERASE ALG2"/>
    <property type="match status" value="1"/>
</dbReference>
<evidence type="ECO:0000256" key="9">
    <source>
        <dbReference type="ARBA" id="ARBA00045104"/>
    </source>
</evidence>
<keyword evidence="3 10" id="KW-0808">Transferase</keyword>
<feature type="domain" description="Glycosyltransferase subfamily 4-like N-terminal" evidence="12">
    <location>
        <begin position="15"/>
        <end position="191"/>
    </location>
</feature>
<dbReference type="GO" id="GO:0102704">
    <property type="term" value="F:GDP-Man:Man(2)GlcNAc(2)-PP-Dol alpha-1,6-mannosyltransferase activity"/>
    <property type="evidence" value="ECO:0007669"/>
    <property type="project" value="UniProtKB-UniRule"/>
</dbReference>
<dbReference type="EC" id="2.4.1.257" evidence="10"/>
<comment type="function">
    <text evidence="10">Mannosylates Man(2)GlcNAc(2)-dolichol diphosphate and Man(1)GlcNAc(2)-dolichol diphosphate to form Man(3)GlcNAc(2)-dolichol diphosphate.</text>
</comment>
<evidence type="ECO:0000256" key="8">
    <source>
        <dbReference type="ARBA" id="ARBA00045103"/>
    </source>
</evidence>
<evidence type="ECO:0000256" key="4">
    <source>
        <dbReference type="ARBA" id="ARBA00022692"/>
    </source>
</evidence>
<feature type="domain" description="Glycosyl transferase family 1" evidence="11">
    <location>
        <begin position="219"/>
        <end position="374"/>
    </location>
</feature>
<dbReference type="PANTHER" id="PTHR45918">
    <property type="entry name" value="ALPHA-1,3/1,6-MANNOSYLTRANSFERASE ALG2"/>
    <property type="match status" value="1"/>
</dbReference>
<evidence type="ECO:0000313" key="14">
    <source>
        <dbReference type="Proteomes" id="UP000292052"/>
    </source>
</evidence>
<accession>A0A482VLP7</accession>
<reference evidence="13 14" key="1">
    <citation type="submission" date="2017-03" db="EMBL/GenBank/DDBJ databases">
        <title>Genome of the blue death feigning beetle - Asbolus verrucosus.</title>
        <authorList>
            <person name="Rider S.D."/>
        </authorList>
    </citation>
    <scope>NUCLEOTIDE SEQUENCE [LARGE SCALE GENOMIC DNA]</scope>
    <source>
        <strain evidence="13">Butters</strain>
        <tissue evidence="13">Head and leg muscle</tissue>
    </source>
</reference>
<dbReference type="UniPathway" id="UPA00378"/>
<dbReference type="Gene3D" id="3.40.50.2000">
    <property type="entry name" value="Glycogen Phosphorylase B"/>
    <property type="match status" value="2"/>
</dbReference>
<organism evidence="13 14">
    <name type="scientific">Asbolus verrucosus</name>
    <name type="common">Desert ironclad beetle</name>
    <dbReference type="NCBI Taxonomy" id="1661398"/>
    <lineage>
        <taxon>Eukaryota</taxon>
        <taxon>Metazoa</taxon>
        <taxon>Ecdysozoa</taxon>
        <taxon>Arthropoda</taxon>
        <taxon>Hexapoda</taxon>
        <taxon>Insecta</taxon>
        <taxon>Pterygota</taxon>
        <taxon>Neoptera</taxon>
        <taxon>Endopterygota</taxon>
        <taxon>Coleoptera</taxon>
        <taxon>Polyphaga</taxon>
        <taxon>Cucujiformia</taxon>
        <taxon>Tenebrionidae</taxon>
        <taxon>Pimeliinae</taxon>
        <taxon>Asbolus</taxon>
    </lineage>
</organism>
<comment type="pathway">
    <text evidence="1 10">Protein modification; protein glycosylation.</text>
</comment>
<proteinExistence type="inferred from homology"/>
<evidence type="ECO:0000259" key="11">
    <source>
        <dbReference type="Pfam" id="PF00534"/>
    </source>
</evidence>
<dbReference type="EC" id="2.4.1.132" evidence="10"/>
<protein>
    <recommendedName>
        <fullName evidence="10">Alpha-1,3/1,6-mannosyltransferase ALG2</fullName>
        <ecNumber evidence="10">2.4.1.132</ecNumber>
        <ecNumber evidence="10">2.4.1.257</ecNumber>
    </recommendedName>
    <alternativeName>
        <fullName evidence="10">GDP-Man:Man(1)GlcNAc(2)-PP-Dol alpha-1,3-mannosyltransferase</fullName>
    </alternativeName>
</protein>
<dbReference type="FunFam" id="3.40.50.2000:FF:000210">
    <property type="entry name" value="Alpha-1,3/1,6-mannosyltransferase ALG2"/>
    <property type="match status" value="1"/>
</dbReference>
<evidence type="ECO:0000256" key="3">
    <source>
        <dbReference type="ARBA" id="ARBA00022679"/>
    </source>
</evidence>
<keyword evidence="2 10" id="KW-0328">Glycosyltransferase</keyword>
<evidence type="ECO:0000256" key="5">
    <source>
        <dbReference type="ARBA" id="ARBA00022824"/>
    </source>
</evidence>